<feature type="compositionally biased region" description="Basic residues" evidence="1">
    <location>
        <begin position="249"/>
        <end position="270"/>
    </location>
</feature>
<feature type="compositionally biased region" description="Basic residues" evidence="1">
    <location>
        <begin position="156"/>
        <end position="169"/>
    </location>
</feature>
<sequence length="322" mass="38247">MLKKEMYEPDKEFTPVSSDNTLTAFIDESKSRLRKIFKRLEWNFEPDIAGNTALRNQKQNDIQLGIDFEPQFPPSCASGNFTITDVEELRKVLGVPDKDVPKRFSDLQLNFSRTEKLSLYEHIIANTKKYTEPEITVQSQGEGSLTFAEIVAQKKRETKKRRRHRRSKPTHIEEVRAVVDLQMQSLQQYLKDKESEERMNQLIINEKYKPRSDRDGKSVRDSSGRIHTPVIIRNKHRSRSRSRGYECKSHKKNSYRSRSRSNHRRSKKSRRDLSSSKSRRHRNRSRSRSKSGRKIHERHSRSRSPLHRSNTNRNKHYYRQRE</sequence>
<proteinExistence type="predicted"/>
<evidence type="ECO:0000256" key="1">
    <source>
        <dbReference type="SAM" id="MobiDB-lite"/>
    </source>
</evidence>
<name>A0ABM3JPM7_BACDO</name>
<feature type="compositionally biased region" description="Basic residues" evidence="1">
    <location>
        <begin position="277"/>
        <end position="306"/>
    </location>
</feature>
<organism evidence="2 3">
    <name type="scientific">Bactrocera dorsalis</name>
    <name type="common">Oriental fruit fly</name>
    <name type="synonym">Dacus dorsalis</name>
    <dbReference type="NCBI Taxonomy" id="27457"/>
    <lineage>
        <taxon>Eukaryota</taxon>
        <taxon>Metazoa</taxon>
        <taxon>Ecdysozoa</taxon>
        <taxon>Arthropoda</taxon>
        <taxon>Hexapoda</taxon>
        <taxon>Insecta</taxon>
        <taxon>Pterygota</taxon>
        <taxon>Neoptera</taxon>
        <taxon>Endopterygota</taxon>
        <taxon>Diptera</taxon>
        <taxon>Brachycera</taxon>
        <taxon>Muscomorpha</taxon>
        <taxon>Tephritoidea</taxon>
        <taxon>Tephritidae</taxon>
        <taxon>Bactrocera</taxon>
        <taxon>Bactrocera</taxon>
    </lineage>
</organism>
<feature type="compositionally biased region" description="Basic and acidic residues" evidence="1">
    <location>
        <begin position="206"/>
        <end position="224"/>
    </location>
</feature>
<gene>
    <name evidence="3" type="primary">LOC105226159</name>
</gene>
<feature type="compositionally biased region" description="Basic residues" evidence="1">
    <location>
        <begin position="313"/>
        <end position="322"/>
    </location>
</feature>
<accession>A0ABM3JPM7</accession>
<reference evidence="3" key="1">
    <citation type="submission" date="2025-08" db="UniProtKB">
        <authorList>
            <consortium name="RefSeq"/>
        </authorList>
    </citation>
    <scope>IDENTIFICATION</scope>
    <source>
        <tissue evidence="3">Adult</tissue>
    </source>
</reference>
<feature type="region of interest" description="Disordered" evidence="1">
    <location>
        <begin position="203"/>
        <end position="322"/>
    </location>
</feature>
<dbReference type="GeneID" id="105226159"/>
<protein>
    <submittedName>
        <fullName evidence="3">Arginine/serine-rich coiled-coil protein 2 isoform X2</fullName>
    </submittedName>
</protein>
<dbReference type="RefSeq" id="XP_049311172.1">
    <property type="nucleotide sequence ID" value="XM_049455215.1"/>
</dbReference>
<feature type="compositionally biased region" description="Basic residues" evidence="1">
    <location>
        <begin position="233"/>
        <end position="242"/>
    </location>
</feature>
<evidence type="ECO:0000313" key="3">
    <source>
        <dbReference type="RefSeq" id="XP_049311172.1"/>
    </source>
</evidence>
<feature type="region of interest" description="Disordered" evidence="1">
    <location>
        <begin position="154"/>
        <end position="173"/>
    </location>
</feature>
<evidence type="ECO:0000313" key="2">
    <source>
        <dbReference type="Proteomes" id="UP001652620"/>
    </source>
</evidence>
<dbReference type="Proteomes" id="UP001652620">
    <property type="component" value="Chromosome 4"/>
</dbReference>
<keyword evidence="2" id="KW-1185">Reference proteome</keyword>